<organism evidence="3">
    <name type="scientific">Sesamum radiatum</name>
    <name type="common">Black benniseed</name>
    <dbReference type="NCBI Taxonomy" id="300843"/>
    <lineage>
        <taxon>Eukaryota</taxon>
        <taxon>Viridiplantae</taxon>
        <taxon>Streptophyta</taxon>
        <taxon>Embryophyta</taxon>
        <taxon>Tracheophyta</taxon>
        <taxon>Spermatophyta</taxon>
        <taxon>Magnoliopsida</taxon>
        <taxon>eudicotyledons</taxon>
        <taxon>Gunneridae</taxon>
        <taxon>Pentapetalae</taxon>
        <taxon>asterids</taxon>
        <taxon>lamiids</taxon>
        <taxon>Lamiales</taxon>
        <taxon>Pedaliaceae</taxon>
        <taxon>Sesamum</taxon>
    </lineage>
</organism>
<reference evidence="3" key="1">
    <citation type="submission" date="2020-06" db="EMBL/GenBank/DDBJ databases">
        <authorList>
            <person name="Li T."/>
            <person name="Hu X."/>
            <person name="Zhang T."/>
            <person name="Song X."/>
            <person name="Zhang H."/>
            <person name="Dai N."/>
            <person name="Sheng W."/>
            <person name="Hou X."/>
            <person name="Wei L."/>
        </authorList>
    </citation>
    <scope>NUCLEOTIDE SEQUENCE</scope>
    <source>
        <strain evidence="3">G02</strain>
        <tissue evidence="3">Leaf</tissue>
    </source>
</reference>
<reference evidence="3" key="2">
    <citation type="journal article" date="2024" name="Plant">
        <title>Genomic evolution and insights into agronomic trait innovations of Sesamum species.</title>
        <authorList>
            <person name="Miao H."/>
            <person name="Wang L."/>
            <person name="Qu L."/>
            <person name="Liu H."/>
            <person name="Sun Y."/>
            <person name="Le M."/>
            <person name="Wang Q."/>
            <person name="Wei S."/>
            <person name="Zheng Y."/>
            <person name="Lin W."/>
            <person name="Duan Y."/>
            <person name="Cao H."/>
            <person name="Xiong S."/>
            <person name="Wang X."/>
            <person name="Wei L."/>
            <person name="Li C."/>
            <person name="Ma Q."/>
            <person name="Ju M."/>
            <person name="Zhao R."/>
            <person name="Li G."/>
            <person name="Mu C."/>
            <person name="Tian Q."/>
            <person name="Mei H."/>
            <person name="Zhang T."/>
            <person name="Gao T."/>
            <person name="Zhang H."/>
        </authorList>
    </citation>
    <scope>NUCLEOTIDE SEQUENCE</scope>
    <source>
        <strain evidence="3">G02</strain>
    </source>
</reference>
<feature type="non-terminal residue" evidence="3">
    <location>
        <position position="1"/>
    </location>
</feature>
<dbReference type="AlphaFoldDB" id="A0AAW2TUC6"/>
<dbReference type="PANTHER" id="PTHR34222">
    <property type="entry name" value="GAG_PRE-INTEGRS DOMAIN-CONTAINING PROTEIN"/>
    <property type="match status" value="1"/>
</dbReference>
<dbReference type="PANTHER" id="PTHR34222:SF99">
    <property type="entry name" value="PROTEIN, PUTATIVE-RELATED"/>
    <property type="match status" value="1"/>
</dbReference>
<dbReference type="InterPro" id="IPR054722">
    <property type="entry name" value="PolX-like_BBD"/>
</dbReference>
<protein>
    <recommendedName>
        <fullName evidence="4">GAG-pre-integrase domain-containing protein</fullName>
    </recommendedName>
</protein>
<feature type="domain" description="GAG-pre-integrase" evidence="1">
    <location>
        <begin position="315"/>
        <end position="364"/>
    </location>
</feature>
<dbReference type="EMBL" id="JACGWJ010000007">
    <property type="protein sequence ID" value="KAL0408279.1"/>
    <property type="molecule type" value="Genomic_DNA"/>
</dbReference>
<comment type="caution">
    <text evidence="3">The sequence shown here is derived from an EMBL/GenBank/DDBJ whole genome shotgun (WGS) entry which is preliminary data.</text>
</comment>
<proteinExistence type="predicted"/>
<dbReference type="Pfam" id="PF13976">
    <property type="entry name" value="gag_pre-integrs"/>
    <property type="match status" value="1"/>
</dbReference>
<evidence type="ECO:0008006" key="4">
    <source>
        <dbReference type="Google" id="ProtNLM"/>
    </source>
</evidence>
<accession>A0AAW2TUC6</accession>
<evidence type="ECO:0000313" key="3">
    <source>
        <dbReference type="EMBL" id="KAL0408279.1"/>
    </source>
</evidence>
<name>A0AAW2TUC6_SESRA</name>
<evidence type="ECO:0000259" key="1">
    <source>
        <dbReference type="Pfam" id="PF13976"/>
    </source>
</evidence>
<feature type="domain" description="Retrovirus-related Pol polyprotein from transposon TNT 1-94-like beta-barrel" evidence="2">
    <location>
        <begin position="185"/>
        <end position="259"/>
    </location>
</feature>
<sequence>ILVMDQFPSLNKTYSMVLRVGRQRLVNMQTGDTKESVALHTRWNDNKGGKYFKRNYADVSKGNYRGKGVSDKRSQTCSHCGRTSHMKETCFKLHGVPEWYKDLKDQKRREVGPTRSFTVVTGEASGNSDNASNFGEAVKQMSELIKIMKENIPQQDPLQVNFAHGDEFAGTSALTTSSKNAFGSWIIDTGATNHMCAYPSLLTQNSSPIHKSLVHLPDGTSHSVESVGTLHLSDRFSLMKVLCIPAFKYNLLSMQQLCSSAAVSILFSPSHCWLQDLKTKDVLAVGRVIGGLYILDKHSFDSVNIHIVPVPSSISKCNMSHAKNDTWLWHKRLGHPSFPVMQHIQSIKSPRLWDACDMCHISKQQRLPFPSHHIRSSHIL</sequence>
<dbReference type="InterPro" id="IPR025724">
    <property type="entry name" value="GAG-pre-integrase_dom"/>
</dbReference>
<gene>
    <name evidence="3" type="ORF">Sradi_1762300</name>
</gene>
<evidence type="ECO:0000259" key="2">
    <source>
        <dbReference type="Pfam" id="PF22936"/>
    </source>
</evidence>
<dbReference type="Pfam" id="PF22936">
    <property type="entry name" value="Pol_BBD"/>
    <property type="match status" value="1"/>
</dbReference>